<evidence type="ECO:0000256" key="1">
    <source>
        <dbReference type="SAM" id="Phobius"/>
    </source>
</evidence>
<dbReference type="EMBL" id="BARU01026632">
    <property type="protein sequence ID" value="GAH64996.1"/>
    <property type="molecule type" value="Genomic_DNA"/>
</dbReference>
<keyword evidence="1" id="KW-0472">Membrane</keyword>
<comment type="caution">
    <text evidence="2">The sequence shown here is derived from an EMBL/GenBank/DDBJ whole genome shotgun (WGS) entry which is preliminary data.</text>
</comment>
<proteinExistence type="predicted"/>
<keyword evidence="1" id="KW-1133">Transmembrane helix</keyword>
<accession>X1H4C1</accession>
<dbReference type="AlphaFoldDB" id="X1H4C1"/>
<keyword evidence="1" id="KW-0812">Transmembrane</keyword>
<protein>
    <submittedName>
        <fullName evidence="2">Uncharacterized protein</fullName>
    </submittedName>
</protein>
<sequence>MYVCTGTESWTGHPGPYSETYAEFPEGYAGPITVTHPNGQSKIIIVEAICAPEGSGLGPSDQEVEAAVRAALAELGTLPALWDWKKYLPWILAGGFGVGLIVVIATWKPFRFK</sequence>
<name>X1H4C1_9ZZZZ</name>
<gene>
    <name evidence="2" type="ORF">S03H2_42757</name>
</gene>
<organism evidence="2">
    <name type="scientific">marine sediment metagenome</name>
    <dbReference type="NCBI Taxonomy" id="412755"/>
    <lineage>
        <taxon>unclassified sequences</taxon>
        <taxon>metagenomes</taxon>
        <taxon>ecological metagenomes</taxon>
    </lineage>
</organism>
<evidence type="ECO:0000313" key="2">
    <source>
        <dbReference type="EMBL" id="GAH64996.1"/>
    </source>
</evidence>
<feature type="transmembrane region" description="Helical" evidence="1">
    <location>
        <begin position="87"/>
        <end position="107"/>
    </location>
</feature>
<reference evidence="2" key="1">
    <citation type="journal article" date="2014" name="Front. Microbiol.">
        <title>High frequency of phylogenetically diverse reductive dehalogenase-homologous genes in deep subseafloor sedimentary metagenomes.</title>
        <authorList>
            <person name="Kawai M."/>
            <person name="Futagami T."/>
            <person name="Toyoda A."/>
            <person name="Takaki Y."/>
            <person name="Nishi S."/>
            <person name="Hori S."/>
            <person name="Arai W."/>
            <person name="Tsubouchi T."/>
            <person name="Morono Y."/>
            <person name="Uchiyama I."/>
            <person name="Ito T."/>
            <person name="Fujiyama A."/>
            <person name="Inagaki F."/>
            <person name="Takami H."/>
        </authorList>
    </citation>
    <scope>NUCLEOTIDE SEQUENCE</scope>
    <source>
        <strain evidence="2">Expedition CK06-06</strain>
    </source>
</reference>